<proteinExistence type="predicted"/>
<dbReference type="Pfam" id="PF02482">
    <property type="entry name" value="Ribosomal_S30AE"/>
    <property type="match status" value="1"/>
</dbReference>
<dbReference type="Gene3D" id="3.30.160.100">
    <property type="entry name" value="Ribosome hibernation promotion factor-like"/>
    <property type="match status" value="1"/>
</dbReference>
<dbReference type="InterPro" id="IPR003489">
    <property type="entry name" value="RHF/RaiA"/>
</dbReference>
<dbReference type="SUPFAM" id="SSF69754">
    <property type="entry name" value="Ribosome binding protein Y (YfiA homologue)"/>
    <property type="match status" value="1"/>
</dbReference>
<gene>
    <name evidence="1" type="ORF">ACFFGH_08215</name>
</gene>
<dbReference type="RefSeq" id="WP_386666839.1">
    <property type="nucleotide sequence ID" value="NZ_JBHLTG010000001.1"/>
</dbReference>
<name>A0ABV6RM13_9GAMM</name>
<keyword evidence="2" id="KW-1185">Reference proteome</keyword>
<protein>
    <submittedName>
        <fullName evidence="1">HPF/RaiA family ribosome-associated protein</fullName>
    </submittedName>
</protein>
<evidence type="ECO:0000313" key="2">
    <source>
        <dbReference type="Proteomes" id="UP001589896"/>
    </source>
</evidence>
<sequence>MHIQINTDHNIQHDPSVARHVEQTLESALGRFSKQITRVEVHLNDANAGKTGDNDKHCLLEARLEGRPPVVASDDAATIASAVSGAARKLQRVLDSSLGKLN</sequence>
<organism evidence="1 2">
    <name type="scientific">Lysobacter korlensis</name>
    <dbReference type="NCBI Taxonomy" id="553636"/>
    <lineage>
        <taxon>Bacteria</taxon>
        <taxon>Pseudomonadati</taxon>
        <taxon>Pseudomonadota</taxon>
        <taxon>Gammaproteobacteria</taxon>
        <taxon>Lysobacterales</taxon>
        <taxon>Lysobacteraceae</taxon>
        <taxon>Lysobacter</taxon>
    </lineage>
</organism>
<evidence type="ECO:0000313" key="1">
    <source>
        <dbReference type="EMBL" id="MFC0677821.1"/>
    </source>
</evidence>
<accession>A0ABV6RM13</accession>
<dbReference type="EMBL" id="JBHLTG010000001">
    <property type="protein sequence ID" value="MFC0677821.1"/>
    <property type="molecule type" value="Genomic_DNA"/>
</dbReference>
<comment type="caution">
    <text evidence="1">The sequence shown here is derived from an EMBL/GenBank/DDBJ whole genome shotgun (WGS) entry which is preliminary data.</text>
</comment>
<dbReference type="Proteomes" id="UP001589896">
    <property type="component" value="Unassembled WGS sequence"/>
</dbReference>
<reference evidence="1 2" key="1">
    <citation type="submission" date="2024-09" db="EMBL/GenBank/DDBJ databases">
        <authorList>
            <person name="Sun Q."/>
            <person name="Mori K."/>
        </authorList>
    </citation>
    <scope>NUCLEOTIDE SEQUENCE [LARGE SCALE GENOMIC DNA]</scope>
    <source>
        <strain evidence="1 2">KCTC 23076</strain>
    </source>
</reference>
<dbReference type="InterPro" id="IPR036567">
    <property type="entry name" value="RHF-like"/>
</dbReference>